<sequence length="1146" mass="128828">MPRSPHITGDSFVVTGPNIYRCQTCGKIYTRQGHLDLEHRDMSDRVNTDSRPYACKFEGCDKSFSRSDVLRRHELLHVRGSRSTPSTPPAPYQASQDDFSVWGGQSRSPEPSEYSQDGSSVVEVSHSSLPQPSHTSPNMPSNGTRQSRPPEPPMISQDVPSNGVERTQPQEPPQVTQTAPSNEAGQPEPAQATPTAPSNEAGQPKPKPRKSRMPPDVDRVWQDPFTGKPYLVFQSGVPTVVPPGADPTPEPPTPPPARPAKRQKTAAVPIPAGPPVPPVPKPDNLLPWLMARFGGPGLPPNGNLIWRPQPDIEQAFYLITDMLKSYTPGGAPIGLTTEFLEGCLHAFFQRVWPGLPVIHAPTFAWQRTIPTLLLHMLALGSLFTSIPNAFHRGEILWRLGHAAVTSCWRGLIAHRGPYDQCEGVQLVLSSLLGQIYALMSFNPEIRSTTFLSRGLGFFWARTCGMFASGDMADCQPDPKMSEIVNKHRWERWAALEVQRRAVHGHYILDGLISQTFVAPTSCRHILNPVACASSDRAFAATTVYEWMFVMGQSKEVHSPVSKVYANLLDDAYVQGPPMASSLTVSVVLEGVQSLIAELHDAVDDTFAVVPRRKLVQALLRIYLSYPLSHSNQLRWHHAFMEIAAPSNEMCRALCRVLNIPPMPGRSAGYTSPGVMDLSRWVHTADATRSLIHAVAVINILRVSSLDPAQAPLLPMAMFSSAMVIGAFCMFKTPSIVIPVTEQWVYVWERLFRTDLTDAGEQGPVEPPRPEQPLRPEAPREQEPPQEREENGEQENDKEKNQEEDREEGQGETLEQGQDKNQEEAQEHQMGTQEEGPEREQDKRQAEAQENQKEAQEQVQEEGPENAQEEVREETQNEIRMEDQEEAEEADEADEAEEEEEAEEVAEEVEEDGGEDEQDEGQEEQDESQGEQEGEQKDGRNEEWEEWEDQRQEQQRKEQEQKEREEDEDYDPDEEEEEQDSDNEQDRKATAQDRAAMQSQDREQQPNQTQREEQSQGQSQEHPREQHQQQTQAQHQEQRQEQHPPQPQPQPPQPYQPQRPLPPPTEADEFLIALQPKAGVPFTPINLPEQLHYLQALLRNLNSCWGVGAQMDHVVSNLTALVFRRQQNLPPAQGPPARTPWVVQVTR</sequence>
<feature type="compositionally biased region" description="Acidic residues" evidence="8">
    <location>
        <begin position="858"/>
        <end position="867"/>
    </location>
</feature>
<dbReference type="PANTHER" id="PTHR40626">
    <property type="entry name" value="MIP31509P"/>
    <property type="match status" value="1"/>
</dbReference>
<dbReference type="GO" id="GO:0000981">
    <property type="term" value="F:DNA-binding transcription factor activity, RNA polymerase II-specific"/>
    <property type="evidence" value="ECO:0007669"/>
    <property type="project" value="InterPro"/>
</dbReference>
<dbReference type="SUPFAM" id="SSF57667">
    <property type="entry name" value="beta-beta-alpha zinc fingers"/>
    <property type="match status" value="1"/>
</dbReference>
<feature type="compositionally biased region" description="Basic and acidic residues" evidence="8">
    <location>
        <begin position="999"/>
        <end position="1013"/>
    </location>
</feature>
<keyword evidence="11" id="KW-1185">Reference proteome</keyword>
<evidence type="ECO:0000256" key="8">
    <source>
        <dbReference type="SAM" id="MobiDB-lite"/>
    </source>
</evidence>
<dbReference type="GeneID" id="38113087"/>
<dbReference type="PROSITE" id="PS50157">
    <property type="entry name" value="ZINC_FINGER_C2H2_2"/>
    <property type="match status" value="2"/>
</dbReference>
<evidence type="ECO:0000256" key="4">
    <source>
        <dbReference type="ARBA" id="ARBA00022771"/>
    </source>
</evidence>
<dbReference type="PROSITE" id="PS00028">
    <property type="entry name" value="ZINC_FINGER_C2H2_1"/>
    <property type="match status" value="1"/>
</dbReference>
<evidence type="ECO:0000313" key="11">
    <source>
        <dbReference type="Proteomes" id="UP000256690"/>
    </source>
</evidence>
<dbReference type="InterPro" id="IPR051059">
    <property type="entry name" value="VerF-like"/>
</dbReference>
<keyword evidence="6" id="KW-0539">Nucleus</keyword>
<dbReference type="EMBL" id="PVWQ01000003">
    <property type="protein sequence ID" value="RDW86075.1"/>
    <property type="molecule type" value="Genomic_DNA"/>
</dbReference>
<evidence type="ECO:0000259" key="9">
    <source>
        <dbReference type="PROSITE" id="PS50157"/>
    </source>
</evidence>
<keyword evidence="2" id="KW-0479">Metal-binding</keyword>
<evidence type="ECO:0000256" key="7">
    <source>
        <dbReference type="PROSITE-ProRule" id="PRU00042"/>
    </source>
</evidence>
<feature type="region of interest" description="Disordered" evidence="8">
    <location>
        <begin position="78"/>
        <end position="223"/>
    </location>
</feature>
<feature type="region of interest" description="Disordered" evidence="8">
    <location>
        <begin position="236"/>
        <end position="278"/>
    </location>
</feature>
<feature type="compositionally biased region" description="Basic and acidic residues" evidence="8">
    <location>
        <begin position="948"/>
        <end position="963"/>
    </location>
</feature>
<reference evidence="10 11" key="1">
    <citation type="journal article" date="2018" name="IMA Fungus">
        <title>IMA Genome-F 9: Draft genome sequence of Annulohypoxylon stygium, Aspergillus mulundensis, Berkeleyomyces basicola (syn. Thielaviopsis basicola), Ceratocystis smalleyi, two Cercospora beticola strains, Coleophoma cylindrospora, Fusarium fracticaudum, Phialophora cf. hyalina, and Morchella septimelata.</title>
        <authorList>
            <person name="Wingfield B.D."/>
            <person name="Bills G.F."/>
            <person name="Dong Y."/>
            <person name="Huang W."/>
            <person name="Nel W.J."/>
            <person name="Swalarsk-Parry B.S."/>
            <person name="Vaghefi N."/>
            <person name="Wilken P.M."/>
            <person name="An Z."/>
            <person name="de Beer Z.W."/>
            <person name="De Vos L."/>
            <person name="Chen L."/>
            <person name="Duong T.A."/>
            <person name="Gao Y."/>
            <person name="Hammerbacher A."/>
            <person name="Kikkert J.R."/>
            <person name="Li Y."/>
            <person name="Li H."/>
            <person name="Li K."/>
            <person name="Li Q."/>
            <person name="Liu X."/>
            <person name="Ma X."/>
            <person name="Naidoo K."/>
            <person name="Pethybridge S.J."/>
            <person name="Sun J."/>
            <person name="Steenkamp E.T."/>
            <person name="van der Nest M.A."/>
            <person name="van Wyk S."/>
            <person name="Wingfield M.J."/>
            <person name="Xiong C."/>
            <person name="Yue Q."/>
            <person name="Zhang X."/>
        </authorList>
    </citation>
    <scope>NUCLEOTIDE SEQUENCE [LARGE SCALE GENOMIC DNA]</scope>
    <source>
        <strain evidence="10 11">DSM 5745</strain>
    </source>
</reference>
<feature type="compositionally biased region" description="Basic and acidic residues" evidence="8">
    <location>
        <begin position="835"/>
        <end position="855"/>
    </location>
</feature>
<evidence type="ECO:0000256" key="2">
    <source>
        <dbReference type="ARBA" id="ARBA00022723"/>
    </source>
</evidence>
<feature type="compositionally biased region" description="Polar residues" evidence="8">
    <location>
        <begin position="93"/>
        <end position="119"/>
    </location>
</feature>
<keyword evidence="3" id="KW-0677">Repeat</keyword>
<dbReference type="InterPro" id="IPR013087">
    <property type="entry name" value="Znf_C2H2_type"/>
</dbReference>
<feature type="domain" description="C2H2-type" evidence="9">
    <location>
        <begin position="53"/>
        <end position="77"/>
    </location>
</feature>
<name>A0A3D8SI93_9EURO</name>
<feature type="compositionally biased region" description="Acidic residues" evidence="8">
    <location>
        <begin position="882"/>
        <end position="932"/>
    </location>
</feature>
<dbReference type="GO" id="GO:0000978">
    <property type="term" value="F:RNA polymerase II cis-regulatory region sequence-specific DNA binding"/>
    <property type="evidence" value="ECO:0007669"/>
    <property type="project" value="InterPro"/>
</dbReference>
<evidence type="ECO:0000256" key="1">
    <source>
        <dbReference type="ARBA" id="ARBA00004123"/>
    </source>
</evidence>
<feature type="domain" description="C2H2-type" evidence="9">
    <location>
        <begin position="20"/>
        <end position="52"/>
    </location>
</feature>
<dbReference type="PANTHER" id="PTHR40626:SF14">
    <property type="entry name" value="C2H2 TYPE ZINC FINGER DOMAIN PROTEIN (AFU_ORTHOLOGUE AFUA_1G02360)"/>
    <property type="match status" value="1"/>
</dbReference>
<comment type="caution">
    <text evidence="10">The sequence shown here is derived from an EMBL/GenBank/DDBJ whole genome shotgun (WGS) entry which is preliminary data.</text>
</comment>
<feature type="compositionally biased region" description="Pro residues" evidence="8">
    <location>
        <begin position="1043"/>
        <end position="1064"/>
    </location>
</feature>
<feature type="compositionally biased region" description="Basic and acidic residues" evidence="8">
    <location>
        <begin position="868"/>
        <end position="881"/>
    </location>
</feature>
<feature type="compositionally biased region" description="Basic and acidic residues" evidence="8">
    <location>
        <begin position="767"/>
        <end position="802"/>
    </location>
</feature>
<dbReference type="STRING" id="1810919.A0A3D8SI93"/>
<evidence type="ECO:0000313" key="10">
    <source>
        <dbReference type="EMBL" id="RDW86075.1"/>
    </source>
</evidence>
<dbReference type="SMART" id="SM00355">
    <property type="entry name" value="ZnF_C2H2"/>
    <property type="match status" value="2"/>
</dbReference>
<feature type="compositionally biased region" description="Polar residues" evidence="8">
    <location>
        <begin position="125"/>
        <end position="147"/>
    </location>
</feature>
<comment type="subcellular location">
    <subcellularLocation>
        <location evidence="1">Nucleus</location>
    </subcellularLocation>
</comment>
<feature type="compositionally biased region" description="Acidic residues" evidence="8">
    <location>
        <begin position="964"/>
        <end position="982"/>
    </location>
</feature>
<dbReference type="InterPro" id="IPR036236">
    <property type="entry name" value="Znf_C2H2_sf"/>
</dbReference>
<keyword evidence="4 7" id="KW-0863">Zinc-finger</keyword>
<dbReference type="Proteomes" id="UP000256690">
    <property type="component" value="Unassembled WGS sequence"/>
</dbReference>
<feature type="region of interest" description="Disordered" evidence="8">
    <location>
        <begin position="757"/>
        <end position="1065"/>
    </location>
</feature>
<dbReference type="CDD" id="cd12148">
    <property type="entry name" value="fungal_TF_MHR"/>
    <property type="match status" value="1"/>
</dbReference>
<feature type="compositionally biased region" description="Low complexity" evidence="8">
    <location>
        <begin position="167"/>
        <end position="197"/>
    </location>
</feature>
<organism evidence="10 11">
    <name type="scientific">Aspergillus mulundensis</name>
    <dbReference type="NCBI Taxonomy" id="1810919"/>
    <lineage>
        <taxon>Eukaryota</taxon>
        <taxon>Fungi</taxon>
        <taxon>Dikarya</taxon>
        <taxon>Ascomycota</taxon>
        <taxon>Pezizomycotina</taxon>
        <taxon>Eurotiomycetes</taxon>
        <taxon>Eurotiomycetidae</taxon>
        <taxon>Eurotiales</taxon>
        <taxon>Aspergillaceae</taxon>
        <taxon>Aspergillus</taxon>
        <taxon>Aspergillus subgen. Nidulantes</taxon>
    </lineage>
</organism>
<gene>
    <name evidence="10" type="ORF">DSM5745_02717</name>
</gene>
<dbReference type="OrthoDB" id="3945418at2759"/>
<dbReference type="GO" id="GO:0005634">
    <property type="term" value="C:nucleus"/>
    <property type="evidence" value="ECO:0007669"/>
    <property type="project" value="UniProtKB-SubCell"/>
</dbReference>
<accession>A0A3D8SI93</accession>
<feature type="compositionally biased region" description="Pro residues" evidence="8">
    <location>
        <begin position="240"/>
        <end position="258"/>
    </location>
</feature>
<dbReference type="GO" id="GO:0000785">
    <property type="term" value="C:chromatin"/>
    <property type="evidence" value="ECO:0007669"/>
    <property type="project" value="TreeGrafter"/>
</dbReference>
<dbReference type="GO" id="GO:0008270">
    <property type="term" value="F:zinc ion binding"/>
    <property type="evidence" value="ECO:0007669"/>
    <property type="project" value="UniProtKB-KW"/>
</dbReference>
<evidence type="ECO:0000256" key="5">
    <source>
        <dbReference type="ARBA" id="ARBA00022833"/>
    </source>
</evidence>
<evidence type="ECO:0000256" key="3">
    <source>
        <dbReference type="ARBA" id="ARBA00022737"/>
    </source>
</evidence>
<feature type="compositionally biased region" description="Basic and acidic residues" evidence="8">
    <location>
        <begin position="816"/>
        <end position="826"/>
    </location>
</feature>
<dbReference type="AlphaFoldDB" id="A0A3D8SI93"/>
<protein>
    <recommendedName>
        <fullName evidence="9">C2H2-type domain-containing protein</fullName>
    </recommendedName>
</protein>
<evidence type="ECO:0000256" key="6">
    <source>
        <dbReference type="ARBA" id="ARBA00023242"/>
    </source>
</evidence>
<proteinExistence type="predicted"/>
<keyword evidence="5" id="KW-0862">Zinc</keyword>
<dbReference type="RefSeq" id="XP_026605599.1">
    <property type="nucleotide sequence ID" value="XM_026744733.1"/>
</dbReference>
<dbReference type="Gene3D" id="3.30.160.60">
    <property type="entry name" value="Classic Zinc Finger"/>
    <property type="match status" value="1"/>
</dbReference>